<gene>
    <name evidence="12" type="primary">yehU_2</name>
    <name evidence="12" type="ORF">ERS852578_01023</name>
</gene>
<feature type="transmembrane region" description="Helical" evidence="9">
    <location>
        <begin position="6"/>
        <end position="31"/>
    </location>
</feature>
<evidence type="ECO:0000256" key="6">
    <source>
        <dbReference type="ARBA" id="ARBA00022777"/>
    </source>
</evidence>
<evidence type="ECO:0000256" key="1">
    <source>
        <dbReference type="ARBA" id="ARBA00000085"/>
    </source>
</evidence>
<evidence type="ECO:0000256" key="3">
    <source>
        <dbReference type="ARBA" id="ARBA00012438"/>
    </source>
</evidence>
<feature type="domain" description="Histidine kinase" evidence="10">
    <location>
        <begin position="466"/>
        <end position="570"/>
    </location>
</feature>
<evidence type="ECO:0000256" key="9">
    <source>
        <dbReference type="SAM" id="Phobius"/>
    </source>
</evidence>
<dbReference type="CDD" id="cd06225">
    <property type="entry name" value="HAMP"/>
    <property type="match status" value="1"/>
</dbReference>
<dbReference type="Gene3D" id="3.30.565.10">
    <property type="entry name" value="Histidine kinase-like ATPase, C-terminal domain"/>
    <property type="match status" value="1"/>
</dbReference>
<dbReference type="AlphaFoldDB" id="A0A173SL70"/>
<name>A0A173SL70_9FIRM</name>
<evidence type="ECO:0000256" key="7">
    <source>
        <dbReference type="ARBA" id="ARBA00023012"/>
    </source>
</evidence>
<dbReference type="InterPro" id="IPR010559">
    <property type="entry name" value="Sig_transdc_His_kin_internal"/>
</dbReference>
<dbReference type="PRINTS" id="PR00344">
    <property type="entry name" value="BCTRLSENSOR"/>
</dbReference>
<dbReference type="EMBL" id="CYYC01000009">
    <property type="protein sequence ID" value="CUM90960.1"/>
    <property type="molecule type" value="Genomic_DNA"/>
</dbReference>
<dbReference type="EC" id="2.7.13.3" evidence="3"/>
<dbReference type="PROSITE" id="PS50109">
    <property type="entry name" value="HIS_KIN"/>
    <property type="match status" value="1"/>
</dbReference>
<evidence type="ECO:0000256" key="2">
    <source>
        <dbReference type="ARBA" id="ARBA00004370"/>
    </source>
</evidence>
<protein>
    <recommendedName>
        <fullName evidence="3">histidine kinase</fullName>
        <ecNumber evidence="3">2.7.13.3</ecNumber>
    </recommendedName>
</protein>
<dbReference type="GO" id="GO:0000155">
    <property type="term" value="F:phosphorelay sensor kinase activity"/>
    <property type="evidence" value="ECO:0007669"/>
    <property type="project" value="InterPro"/>
</dbReference>
<keyword evidence="4" id="KW-0597">Phosphoprotein</keyword>
<evidence type="ECO:0000313" key="12">
    <source>
        <dbReference type="EMBL" id="CUM90960.1"/>
    </source>
</evidence>
<dbReference type="RefSeq" id="WP_055182703.1">
    <property type="nucleotide sequence ID" value="NZ_CALLAX010000005.1"/>
</dbReference>
<keyword evidence="5 12" id="KW-0808">Transferase</keyword>
<keyword evidence="9" id="KW-0812">Transmembrane</keyword>
<keyword evidence="8" id="KW-0175">Coiled coil</keyword>
<evidence type="ECO:0000256" key="5">
    <source>
        <dbReference type="ARBA" id="ARBA00022679"/>
    </source>
</evidence>
<dbReference type="Gene3D" id="3.30.450.20">
    <property type="entry name" value="PAS domain"/>
    <property type="match status" value="1"/>
</dbReference>
<keyword evidence="7" id="KW-0902">Two-component regulatory system</keyword>
<evidence type="ECO:0000259" key="10">
    <source>
        <dbReference type="PROSITE" id="PS50109"/>
    </source>
</evidence>
<dbReference type="SMART" id="SM00304">
    <property type="entry name" value="HAMP"/>
    <property type="match status" value="1"/>
</dbReference>
<comment type="catalytic activity">
    <reaction evidence="1">
        <text>ATP + protein L-histidine = ADP + protein N-phospho-L-histidine.</text>
        <dbReference type="EC" id="2.7.13.3"/>
    </reaction>
</comment>
<accession>A0A173SL70</accession>
<dbReference type="InterPro" id="IPR004358">
    <property type="entry name" value="Sig_transdc_His_kin-like_C"/>
</dbReference>
<evidence type="ECO:0000259" key="11">
    <source>
        <dbReference type="PROSITE" id="PS50885"/>
    </source>
</evidence>
<dbReference type="SUPFAM" id="SSF55874">
    <property type="entry name" value="ATPase domain of HSP90 chaperone/DNA topoisomerase II/histidine kinase"/>
    <property type="match status" value="1"/>
</dbReference>
<dbReference type="InterPro" id="IPR003660">
    <property type="entry name" value="HAMP_dom"/>
</dbReference>
<keyword evidence="9" id="KW-0472">Membrane</keyword>
<dbReference type="PROSITE" id="PS50885">
    <property type="entry name" value="HAMP"/>
    <property type="match status" value="1"/>
</dbReference>
<dbReference type="Pfam" id="PF02518">
    <property type="entry name" value="HATPase_c"/>
    <property type="match status" value="1"/>
</dbReference>
<dbReference type="Gene3D" id="6.10.340.10">
    <property type="match status" value="1"/>
</dbReference>
<feature type="domain" description="HAMP" evidence="11">
    <location>
        <begin position="303"/>
        <end position="355"/>
    </location>
</feature>
<dbReference type="InterPro" id="IPR050640">
    <property type="entry name" value="Bact_2-comp_sensor_kinase"/>
</dbReference>
<dbReference type="Proteomes" id="UP000095390">
    <property type="component" value="Unassembled WGS sequence"/>
</dbReference>
<dbReference type="PANTHER" id="PTHR34220">
    <property type="entry name" value="SENSOR HISTIDINE KINASE YPDA"/>
    <property type="match status" value="1"/>
</dbReference>
<dbReference type="SMART" id="SM00387">
    <property type="entry name" value="HATPase_c"/>
    <property type="match status" value="1"/>
</dbReference>
<dbReference type="GO" id="GO:0016020">
    <property type="term" value="C:membrane"/>
    <property type="evidence" value="ECO:0007669"/>
    <property type="project" value="UniProtKB-SubCell"/>
</dbReference>
<dbReference type="PANTHER" id="PTHR34220:SF7">
    <property type="entry name" value="SENSOR HISTIDINE KINASE YPDA"/>
    <property type="match status" value="1"/>
</dbReference>
<evidence type="ECO:0000313" key="13">
    <source>
        <dbReference type="Proteomes" id="UP000095390"/>
    </source>
</evidence>
<organism evidence="12 13">
    <name type="scientific">Anaerobutyricum hallii</name>
    <dbReference type="NCBI Taxonomy" id="39488"/>
    <lineage>
        <taxon>Bacteria</taxon>
        <taxon>Bacillati</taxon>
        <taxon>Bacillota</taxon>
        <taxon>Clostridia</taxon>
        <taxon>Lachnospirales</taxon>
        <taxon>Lachnospiraceae</taxon>
        <taxon>Anaerobutyricum</taxon>
    </lineage>
</organism>
<keyword evidence="6 12" id="KW-0418">Kinase</keyword>
<proteinExistence type="predicted"/>
<dbReference type="Pfam" id="PF06580">
    <property type="entry name" value="His_kinase"/>
    <property type="match status" value="1"/>
</dbReference>
<dbReference type="InterPro" id="IPR005467">
    <property type="entry name" value="His_kinase_dom"/>
</dbReference>
<comment type="subcellular location">
    <subcellularLocation>
        <location evidence="2">Membrane</location>
    </subcellularLocation>
</comment>
<sequence>MNNKKLSIRVLFPLIMSISIVFCILSCMILFSHYISTYLVRKTIEETSRQKNVLAQNIENEIDSINSIMNNIYYNTIKKYDIQDKNFKTILANEITSNSETIYGLALYDTDGKNLWHSNNLTSTSMQNESWFTQAKDNIETICYGSKKLVYPDNVKQVFQISRYVEYINHGKMKSGVLLMQYYTDSIDAILEHYKNTQNSYCYLLDNTSNFLYHPFIKEISSGLYKENTTKIALNSTNYSIKKLHGTKWLIERQQIGYTGWNIVLVSSLFNIHTENMGIYYVIWLLLLIVGIILVFTDILLFHDFTNPVYQLLDTMQEFGKGNYEVKAAENGIGELKTLSAHFNIMAEKLQNQMDEIRRNEREKRKMEKKLLQSQINPHFLYNTLDSIIWMIQSGEYKGAEQMVSSLAKFFRISLSQGKDIIPLEKELEHATSYLAIQNIRFKDKFEFSVQADKKLLHYLCPKLSIQPLLENAIYHGMEGVYDDGEITISVYEKDNLIHIDVSDNGLGMPEKVVEYIMHNRVVSSKRGSGIGVRNVDERIKLIYGEQYGVTIESELDEGTTATIIIPKLEETAEINSDESNKTKL</sequence>
<evidence type="ECO:0000256" key="4">
    <source>
        <dbReference type="ARBA" id="ARBA00022553"/>
    </source>
</evidence>
<feature type="transmembrane region" description="Helical" evidence="9">
    <location>
        <begin position="279"/>
        <end position="302"/>
    </location>
</feature>
<reference evidence="12 13" key="1">
    <citation type="submission" date="2015-09" db="EMBL/GenBank/DDBJ databases">
        <authorList>
            <consortium name="Pathogen Informatics"/>
        </authorList>
    </citation>
    <scope>NUCLEOTIDE SEQUENCE [LARGE SCALE GENOMIC DNA]</scope>
    <source>
        <strain evidence="12 13">2789STDY5834966</strain>
    </source>
</reference>
<dbReference type="SUPFAM" id="SSF158472">
    <property type="entry name" value="HAMP domain-like"/>
    <property type="match status" value="1"/>
</dbReference>
<dbReference type="Pfam" id="PF00672">
    <property type="entry name" value="HAMP"/>
    <property type="match status" value="1"/>
</dbReference>
<dbReference type="InterPro" id="IPR036890">
    <property type="entry name" value="HATPase_C_sf"/>
</dbReference>
<dbReference type="InterPro" id="IPR003594">
    <property type="entry name" value="HATPase_dom"/>
</dbReference>
<evidence type="ECO:0000256" key="8">
    <source>
        <dbReference type="SAM" id="Coils"/>
    </source>
</evidence>
<feature type="coiled-coil region" evidence="8">
    <location>
        <begin position="340"/>
        <end position="377"/>
    </location>
</feature>
<keyword evidence="9" id="KW-1133">Transmembrane helix</keyword>